<accession>A0ABX0JI25</accession>
<sequence length="57" mass="6351">MTVGSDLKTAVATLINFEQFALGTQNQQAINLYTNLVQSTQQLVYHAQYKGVYNGKK</sequence>
<comment type="caution">
    <text evidence="1">The sequence shown here is derived from an EMBL/GenBank/DDBJ whole genome shotgun (WGS) entry which is preliminary data.</text>
</comment>
<name>A0ABX0JI25_9BACL</name>
<dbReference type="Proteomes" id="UP001165962">
    <property type="component" value="Unassembled WGS sequence"/>
</dbReference>
<dbReference type="EMBL" id="JAAOIW010000025">
    <property type="protein sequence ID" value="NHN34999.1"/>
    <property type="molecule type" value="Genomic_DNA"/>
</dbReference>
<organism evidence="1 2">
    <name type="scientific">Paenibacillus agricola</name>
    <dbReference type="NCBI Taxonomy" id="2716264"/>
    <lineage>
        <taxon>Bacteria</taxon>
        <taxon>Bacillati</taxon>
        <taxon>Bacillota</taxon>
        <taxon>Bacilli</taxon>
        <taxon>Bacillales</taxon>
        <taxon>Paenibacillaceae</taxon>
        <taxon>Paenibacillus</taxon>
    </lineage>
</organism>
<evidence type="ECO:0000313" key="2">
    <source>
        <dbReference type="Proteomes" id="UP001165962"/>
    </source>
</evidence>
<reference evidence="1" key="1">
    <citation type="submission" date="2020-03" db="EMBL/GenBank/DDBJ databases">
        <title>Draft sequencing of Paenibacilllus sp. S3N08.</title>
        <authorList>
            <person name="Kim D.-U."/>
        </authorList>
    </citation>
    <scope>NUCLEOTIDE SEQUENCE</scope>
    <source>
        <strain evidence="1">S3N08</strain>
    </source>
</reference>
<keyword evidence="2" id="KW-1185">Reference proteome</keyword>
<gene>
    <name evidence="1" type="ORF">G9U52_35270</name>
</gene>
<proteinExistence type="predicted"/>
<evidence type="ECO:0000313" key="1">
    <source>
        <dbReference type="EMBL" id="NHN34999.1"/>
    </source>
</evidence>
<protein>
    <submittedName>
        <fullName evidence="1">DUF1657 domain-containing protein</fullName>
    </submittedName>
</protein>